<dbReference type="OrthoDB" id="20872at2759"/>
<evidence type="ECO:0000256" key="2">
    <source>
        <dbReference type="ARBA" id="ARBA00022692"/>
    </source>
</evidence>
<evidence type="ECO:0000259" key="6">
    <source>
        <dbReference type="Pfam" id="PF01284"/>
    </source>
</evidence>
<dbReference type="GeneID" id="68352576"/>
<comment type="caution">
    <text evidence="7">The sequence shown here is derived from an EMBL/GenBank/DDBJ whole genome shotgun (WGS) entry which is preliminary data.</text>
</comment>
<feature type="transmembrane region" description="Helical" evidence="5">
    <location>
        <begin position="44"/>
        <end position="65"/>
    </location>
</feature>
<dbReference type="PANTHER" id="PTHR39608">
    <property type="entry name" value="INTEGRAL MEMBRANE PROTEIN (AFU_ORTHOLOGUE AFUA_5G08640)"/>
    <property type="match status" value="1"/>
</dbReference>
<evidence type="ECO:0000256" key="1">
    <source>
        <dbReference type="ARBA" id="ARBA00004141"/>
    </source>
</evidence>
<evidence type="ECO:0000256" key="4">
    <source>
        <dbReference type="ARBA" id="ARBA00023136"/>
    </source>
</evidence>
<accession>A0A9P8SJZ6</accession>
<proteinExistence type="predicted"/>
<keyword evidence="4 5" id="KW-0472">Membrane</keyword>
<organism evidence="7 8">
    <name type="scientific">Hirsutella rhossiliensis</name>
    <dbReference type="NCBI Taxonomy" id="111463"/>
    <lineage>
        <taxon>Eukaryota</taxon>
        <taxon>Fungi</taxon>
        <taxon>Dikarya</taxon>
        <taxon>Ascomycota</taxon>
        <taxon>Pezizomycotina</taxon>
        <taxon>Sordariomycetes</taxon>
        <taxon>Hypocreomycetidae</taxon>
        <taxon>Hypocreales</taxon>
        <taxon>Ophiocordycipitaceae</taxon>
        <taxon>Hirsutella</taxon>
    </lineage>
</organism>
<dbReference type="RefSeq" id="XP_044722944.1">
    <property type="nucleotide sequence ID" value="XM_044861918.1"/>
</dbReference>
<dbReference type="InterPro" id="IPR008253">
    <property type="entry name" value="Marvel"/>
</dbReference>
<gene>
    <name evidence="7" type="ORF">HRG_03447</name>
</gene>
<dbReference type="EMBL" id="JAIZPD010000003">
    <property type="protein sequence ID" value="KAH0965431.1"/>
    <property type="molecule type" value="Genomic_DNA"/>
</dbReference>
<keyword evidence="8" id="KW-1185">Reference proteome</keyword>
<protein>
    <submittedName>
        <fullName evidence="7">Membrane-associating domain-containing protein</fullName>
    </submittedName>
</protein>
<feature type="domain" description="MARVEL" evidence="6">
    <location>
        <begin position="7"/>
        <end position="126"/>
    </location>
</feature>
<keyword evidence="2 5" id="KW-0812">Transmembrane</keyword>
<name>A0A9P8SJZ6_9HYPO</name>
<evidence type="ECO:0000313" key="8">
    <source>
        <dbReference type="Proteomes" id="UP000824596"/>
    </source>
</evidence>
<dbReference type="Proteomes" id="UP000824596">
    <property type="component" value="Unassembled WGS sequence"/>
</dbReference>
<feature type="transmembrane region" description="Helical" evidence="5">
    <location>
        <begin position="12"/>
        <end position="32"/>
    </location>
</feature>
<feature type="transmembrane region" description="Helical" evidence="5">
    <location>
        <begin position="71"/>
        <end position="91"/>
    </location>
</feature>
<evidence type="ECO:0000256" key="5">
    <source>
        <dbReference type="SAM" id="Phobius"/>
    </source>
</evidence>
<comment type="subcellular location">
    <subcellularLocation>
        <location evidence="1">Membrane</location>
        <topology evidence="1">Multi-pass membrane protein</topology>
    </subcellularLocation>
</comment>
<evidence type="ECO:0000313" key="7">
    <source>
        <dbReference type="EMBL" id="KAH0965431.1"/>
    </source>
</evidence>
<dbReference type="PANTHER" id="PTHR39608:SF2">
    <property type="entry name" value="MARVEL DOMAIN-CONTAINING PROTEIN"/>
    <property type="match status" value="1"/>
</dbReference>
<keyword evidence="3 5" id="KW-1133">Transmembrane helix</keyword>
<dbReference type="Pfam" id="PF01284">
    <property type="entry name" value="MARVEL"/>
    <property type="match status" value="1"/>
</dbReference>
<dbReference type="GO" id="GO:0016020">
    <property type="term" value="C:membrane"/>
    <property type="evidence" value="ECO:0007669"/>
    <property type="project" value="UniProtKB-SubCell"/>
</dbReference>
<reference evidence="7" key="1">
    <citation type="submission" date="2021-09" db="EMBL/GenBank/DDBJ databases">
        <title>A high-quality genome of the endoparasitic fungus Hirsutella rhossiliensis with a comparison of Hirsutella genomes reveals transposable elements contributing to genome size variation.</title>
        <authorList>
            <person name="Lin R."/>
            <person name="Jiao Y."/>
            <person name="Sun X."/>
            <person name="Ling J."/>
            <person name="Xie B."/>
            <person name="Cheng X."/>
        </authorList>
    </citation>
    <scope>NUCLEOTIDE SEQUENCE</scope>
    <source>
        <strain evidence="7">HR02</strain>
    </source>
</reference>
<sequence>MSQTILRGLALANHFMIFASATIVTGLLSRFLHKNDFRNAHLIYEEVIATITLAFYLAATALPLIKSYRGYLLPLNLIFSYLWLTSFIFTAQDWSRGKCLTAEPREHSQCRKRHAVEAFTFIAFLAKSVPRKLETPVLTWTRAHAQSTGSTRLRDKALSIASGAAISAENYAAFDSRPVFEFVAQEAQSSRQGPRAFGVRLRGRDQEAFRSCGLRASCARDPPHRSLASSSAFWASPAIHRPLSRLAGKSRNPSGHEVCRLCLASTGRASTGVLSTSRASSRRRRTTAAPAYSGGASLFVGECNVADGDTLAQRNRRLPGVEVCGCKGRAYAPAGREILDILVDTPYLAGVVEERVGEGAVE</sequence>
<evidence type="ECO:0000256" key="3">
    <source>
        <dbReference type="ARBA" id="ARBA00022989"/>
    </source>
</evidence>
<dbReference type="AlphaFoldDB" id="A0A9P8SJZ6"/>